<keyword evidence="4 7" id="KW-1133">Transmembrane helix</keyword>
<dbReference type="AlphaFoldDB" id="A0A8S1ELD4"/>
<comment type="subcellular location">
    <subcellularLocation>
        <location evidence="1">Membrane</location>
        <topology evidence="1">Multi-pass membrane protein</topology>
    </subcellularLocation>
</comment>
<feature type="transmembrane region" description="Helical" evidence="7">
    <location>
        <begin position="290"/>
        <end position="313"/>
    </location>
</feature>
<feature type="transmembrane region" description="Helical" evidence="7">
    <location>
        <begin position="325"/>
        <end position="351"/>
    </location>
</feature>
<evidence type="ECO:0000313" key="11">
    <source>
        <dbReference type="Proteomes" id="UP000494206"/>
    </source>
</evidence>
<evidence type="ECO:0000256" key="2">
    <source>
        <dbReference type="ARBA" id="ARBA00022692"/>
    </source>
</evidence>
<gene>
    <name evidence="10" type="ORF">CBOVIS_LOCUS3327</name>
</gene>
<keyword evidence="5 7" id="KW-0472">Membrane</keyword>
<proteinExistence type="predicted"/>
<organism evidence="10 11">
    <name type="scientific">Caenorhabditis bovis</name>
    <dbReference type="NCBI Taxonomy" id="2654633"/>
    <lineage>
        <taxon>Eukaryota</taxon>
        <taxon>Metazoa</taxon>
        <taxon>Ecdysozoa</taxon>
        <taxon>Nematoda</taxon>
        <taxon>Chromadorea</taxon>
        <taxon>Rhabditida</taxon>
        <taxon>Rhabditina</taxon>
        <taxon>Rhabditomorpha</taxon>
        <taxon>Rhabditoidea</taxon>
        <taxon>Rhabditidae</taxon>
        <taxon>Peloderinae</taxon>
        <taxon>Caenorhabditis</taxon>
    </lineage>
</organism>
<dbReference type="InterPro" id="IPR053937">
    <property type="entry name" value="GOST_TM"/>
</dbReference>
<evidence type="ECO:0000256" key="7">
    <source>
        <dbReference type="SAM" id="Phobius"/>
    </source>
</evidence>
<evidence type="ECO:0000256" key="8">
    <source>
        <dbReference type="SAM" id="SignalP"/>
    </source>
</evidence>
<keyword evidence="3 8" id="KW-0732">Signal</keyword>
<dbReference type="PANTHER" id="PTHR21229">
    <property type="entry name" value="LUNG SEVEN TRANSMEMBRANE RECEPTOR"/>
    <property type="match status" value="1"/>
</dbReference>
<feature type="transmembrane region" description="Helical" evidence="7">
    <location>
        <begin position="471"/>
        <end position="490"/>
    </location>
</feature>
<feature type="transmembrane region" description="Helical" evidence="7">
    <location>
        <begin position="393"/>
        <end position="414"/>
    </location>
</feature>
<evidence type="ECO:0000313" key="10">
    <source>
        <dbReference type="EMBL" id="CAB3400367.1"/>
    </source>
</evidence>
<dbReference type="Pfam" id="PF06814">
    <property type="entry name" value="GOST_TM"/>
    <property type="match status" value="1"/>
</dbReference>
<feature type="signal peptide" evidence="8">
    <location>
        <begin position="1"/>
        <end position="15"/>
    </location>
</feature>
<feature type="domain" description="GOST seven transmembrane" evidence="9">
    <location>
        <begin position="258"/>
        <end position="497"/>
    </location>
</feature>
<reference evidence="10 11" key="1">
    <citation type="submission" date="2020-04" db="EMBL/GenBank/DDBJ databases">
        <authorList>
            <person name="Laetsch R D."/>
            <person name="Stevens L."/>
            <person name="Kumar S."/>
            <person name="Blaxter L. M."/>
        </authorList>
    </citation>
    <scope>NUCLEOTIDE SEQUENCE [LARGE SCALE GENOMIC DNA]</scope>
</reference>
<dbReference type="PANTHER" id="PTHR21229:SF2">
    <property type="entry name" value="RE59932P"/>
    <property type="match status" value="1"/>
</dbReference>
<evidence type="ECO:0000256" key="5">
    <source>
        <dbReference type="ARBA" id="ARBA00023136"/>
    </source>
</evidence>
<feature type="chain" id="PRO_5035932810" description="GOST seven transmembrane domain-containing protein" evidence="8">
    <location>
        <begin position="16"/>
        <end position="567"/>
    </location>
</feature>
<keyword evidence="11" id="KW-1185">Reference proteome</keyword>
<name>A0A8S1ELD4_9PELO</name>
<comment type="caution">
    <text evidence="10">The sequence shown here is derived from an EMBL/GenBank/DDBJ whole genome shotgun (WGS) entry which is preliminary data.</text>
</comment>
<sequence>MLLRILLLFIIGVESKFHHLSLLSDSRRNVIISYFGYGSNGTLDIGISNFTVPDKIKDSVDSTENADKLGVIGFSLSRGTQITHGVGNNPHLCQLQQTDQGFDAIFFFADLPNKRLRIYRSGIGKYIKICATNAECQESDAIRIPKPEELIEEKKKKPVESQGWFKNIFGRFLSPGAEEIAYENYVPLRLEHENQYSTNISFRFDGKITGDYFFMFHNCYNYRAHGYSDRVAVDLTVDLVERNVHSYLSDGDIAKPYVLLYISIMFFSLGIYWCHILCRSEPNNIYRMHKFMAVLVFLKALSLFFHGFNYYFLSKYGMQKQFWAVLFYITHLIKGSLLFGTIILIGTGYTFIKQFLTNRDRRIFMTVLPIQVLDNIFLIILSESEVGAESHDFWLKLFIFMDFICCILVASPIVSSIQHLKEGAATDGKAAENLNRLRLYKEFYLIVVMYIYITRLIGIMVKYFMPISYDWIVLSALESINMFFFVIVGYKFRPSNTHNYLLLVDEDDLELKRKKEEENVKHAEDVEQFLAKAYSDHTVSRRLVSDESAEGGQQKLSKKNSQTLLDD</sequence>
<dbReference type="GO" id="GO:0016020">
    <property type="term" value="C:membrane"/>
    <property type="evidence" value="ECO:0007669"/>
    <property type="project" value="UniProtKB-SubCell"/>
</dbReference>
<keyword evidence="2 7" id="KW-0812">Transmembrane</keyword>
<accession>A0A8S1ELD4</accession>
<feature type="transmembrane region" description="Helical" evidence="7">
    <location>
        <begin position="443"/>
        <end position="465"/>
    </location>
</feature>
<evidence type="ECO:0000256" key="4">
    <source>
        <dbReference type="ARBA" id="ARBA00022989"/>
    </source>
</evidence>
<feature type="region of interest" description="Disordered" evidence="6">
    <location>
        <begin position="545"/>
        <end position="567"/>
    </location>
</feature>
<evidence type="ECO:0000256" key="6">
    <source>
        <dbReference type="SAM" id="MobiDB-lite"/>
    </source>
</evidence>
<dbReference type="Proteomes" id="UP000494206">
    <property type="component" value="Unassembled WGS sequence"/>
</dbReference>
<protein>
    <recommendedName>
        <fullName evidence="9">GOST seven transmembrane domain-containing protein</fullName>
    </recommendedName>
</protein>
<evidence type="ECO:0000256" key="1">
    <source>
        <dbReference type="ARBA" id="ARBA00004141"/>
    </source>
</evidence>
<dbReference type="OrthoDB" id="29657at2759"/>
<evidence type="ECO:0000259" key="9">
    <source>
        <dbReference type="Pfam" id="PF06814"/>
    </source>
</evidence>
<feature type="transmembrane region" description="Helical" evidence="7">
    <location>
        <begin position="363"/>
        <end position="381"/>
    </location>
</feature>
<dbReference type="InterPro" id="IPR009637">
    <property type="entry name" value="GPR107/GPR108-like"/>
</dbReference>
<dbReference type="EMBL" id="CADEPM010000002">
    <property type="protein sequence ID" value="CAB3400367.1"/>
    <property type="molecule type" value="Genomic_DNA"/>
</dbReference>
<evidence type="ECO:0000256" key="3">
    <source>
        <dbReference type="ARBA" id="ARBA00022729"/>
    </source>
</evidence>
<dbReference type="GO" id="GO:0005794">
    <property type="term" value="C:Golgi apparatus"/>
    <property type="evidence" value="ECO:0007669"/>
    <property type="project" value="TreeGrafter"/>
</dbReference>
<feature type="transmembrane region" description="Helical" evidence="7">
    <location>
        <begin position="258"/>
        <end position="278"/>
    </location>
</feature>